<dbReference type="InterPro" id="IPR027942">
    <property type="entry name" value="SEO_N"/>
</dbReference>
<keyword evidence="2" id="KW-1133">Transmembrane helix</keyword>
<dbReference type="InterPro" id="IPR004864">
    <property type="entry name" value="LEA_2"/>
</dbReference>
<name>A0A6A1WH79_9ROSI</name>
<evidence type="ECO:0000313" key="6">
    <source>
        <dbReference type="Proteomes" id="UP000516437"/>
    </source>
</evidence>
<dbReference type="EMBL" id="RXIC02000020">
    <property type="protein sequence ID" value="KAB1224689.1"/>
    <property type="molecule type" value="Genomic_DNA"/>
</dbReference>
<dbReference type="InterPro" id="IPR036663">
    <property type="entry name" value="Fumarylacetoacetase_C_sf"/>
</dbReference>
<feature type="compositionally biased region" description="Basic and acidic residues" evidence="1">
    <location>
        <begin position="117"/>
        <end position="127"/>
    </location>
</feature>
<evidence type="ECO:0000256" key="1">
    <source>
        <dbReference type="SAM" id="MobiDB-lite"/>
    </source>
</evidence>
<feature type="transmembrane region" description="Helical" evidence="2">
    <location>
        <begin position="147"/>
        <end position="168"/>
    </location>
</feature>
<dbReference type="PANTHER" id="PTHR31852">
    <property type="entry name" value="LATE EMBRYOGENESIS ABUNDANT (LEA) HYDROXYPROLINE-RICH GLYCOPROTEIN FAMILY"/>
    <property type="match status" value="1"/>
</dbReference>
<accession>A0A6A1WH79</accession>
<comment type="caution">
    <text evidence="5">The sequence shown here is derived from an EMBL/GenBank/DDBJ whole genome shotgun (WGS) entry which is preliminary data.</text>
</comment>
<keyword evidence="2" id="KW-0812">Transmembrane</keyword>
<evidence type="ECO:0000259" key="3">
    <source>
        <dbReference type="Pfam" id="PF03168"/>
    </source>
</evidence>
<feature type="domain" description="Sieve element occlusion N-terminal" evidence="4">
    <location>
        <begin position="1"/>
        <end position="79"/>
    </location>
</feature>
<sequence length="325" mass="35094">MNQIYATHVHADEKFDADSLFAVTEKILKRATLLVDNVMLSTQAPYENVEEKAPKASFNPQLCTLKALSSELAHHTVNGYNLSPGDLLGTGTIRGPVTPKLSVFGTSKTGGVGGMEMDGKGEKELMGRKGSGSGSGPSGKRRKTCSIAVIGSIIGIVVLIVILKFTVFKAKHPVTTVDDVSLKDLNVALDIARKSVDVNVTLEVDISVKNTNRVGFKYSNSTALLNYRGDLIGEVPIQADKISAHETKHMNLTLTVMVDRALSNSQIYSDAISGVLPLNTYIKLAGKVKILFFNIHVVTSSSCDFNIYISNRTVGEQDCKYTTKL</sequence>
<keyword evidence="2" id="KW-0472">Membrane</keyword>
<evidence type="ECO:0000256" key="2">
    <source>
        <dbReference type="SAM" id="Phobius"/>
    </source>
</evidence>
<organism evidence="5 6">
    <name type="scientific">Morella rubra</name>
    <name type="common">Chinese bayberry</name>
    <dbReference type="NCBI Taxonomy" id="262757"/>
    <lineage>
        <taxon>Eukaryota</taxon>
        <taxon>Viridiplantae</taxon>
        <taxon>Streptophyta</taxon>
        <taxon>Embryophyta</taxon>
        <taxon>Tracheophyta</taxon>
        <taxon>Spermatophyta</taxon>
        <taxon>Magnoliopsida</taxon>
        <taxon>eudicotyledons</taxon>
        <taxon>Gunneridae</taxon>
        <taxon>Pentapetalae</taxon>
        <taxon>rosids</taxon>
        <taxon>fabids</taxon>
        <taxon>Fagales</taxon>
        <taxon>Myricaceae</taxon>
        <taxon>Morella</taxon>
    </lineage>
</organism>
<dbReference type="Gene3D" id="3.90.850.10">
    <property type="entry name" value="Fumarylacetoacetase-like, C-terminal domain"/>
    <property type="match status" value="1"/>
</dbReference>
<evidence type="ECO:0008006" key="7">
    <source>
        <dbReference type="Google" id="ProtNLM"/>
    </source>
</evidence>
<dbReference type="Pfam" id="PF14576">
    <property type="entry name" value="SEO_N"/>
    <property type="match status" value="1"/>
</dbReference>
<dbReference type="Proteomes" id="UP000516437">
    <property type="component" value="Chromosome 2"/>
</dbReference>
<keyword evidence="6" id="KW-1185">Reference proteome</keyword>
<proteinExistence type="predicted"/>
<dbReference type="AlphaFoldDB" id="A0A6A1WH79"/>
<feature type="domain" description="Late embryogenesis abundant protein LEA-2 subgroup" evidence="3">
    <location>
        <begin position="206"/>
        <end position="298"/>
    </location>
</feature>
<dbReference type="Pfam" id="PF03168">
    <property type="entry name" value="LEA_2"/>
    <property type="match status" value="1"/>
</dbReference>
<dbReference type="SUPFAM" id="SSF56529">
    <property type="entry name" value="FAH"/>
    <property type="match status" value="1"/>
</dbReference>
<reference evidence="5 6" key="1">
    <citation type="journal article" date="2019" name="Plant Biotechnol. J.">
        <title>The red bayberry genome and genetic basis of sex determination.</title>
        <authorList>
            <person name="Jia H.M."/>
            <person name="Jia H.J."/>
            <person name="Cai Q.L."/>
            <person name="Wang Y."/>
            <person name="Zhao H.B."/>
            <person name="Yang W.F."/>
            <person name="Wang G.Y."/>
            <person name="Li Y.H."/>
            <person name="Zhan D.L."/>
            <person name="Shen Y.T."/>
            <person name="Niu Q.F."/>
            <person name="Chang L."/>
            <person name="Qiu J."/>
            <person name="Zhao L."/>
            <person name="Xie H.B."/>
            <person name="Fu W.Y."/>
            <person name="Jin J."/>
            <person name="Li X.W."/>
            <person name="Jiao Y."/>
            <person name="Zhou C.C."/>
            <person name="Tu T."/>
            <person name="Chai C.Y."/>
            <person name="Gao J.L."/>
            <person name="Fan L.J."/>
            <person name="van de Weg E."/>
            <person name="Wang J.Y."/>
            <person name="Gao Z.S."/>
        </authorList>
    </citation>
    <scope>NUCLEOTIDE SEQUENCE [LARGE SCALE GENOMIC DNA]</scope>
    <source>
        <tissue evidence="5">Leaves</tissue>
    </source>
</reference>
<evidence type="ECO:0000259" key="4">
    <source>
        <dbReference type="Pfam" id="PF14576"/>
    </source>
</evidence>
<dbReference type="GO" id="GO:0003824">
    <property type="term" value="F:catalytic activity"/>
    <property type="evidence" value="ECO:0007669"/>
    <property type="project" value="InterPro"/>
</dbReference>
<gene>
    <name evidence="5" type="ORF">CJ030_MR2G024685</name>
</gene>
<dbReference type="OrthoDB" id="1929523at2759"/>
<evidence type="ECO:0000313" key="5">
    <source>
        <dbReference type="EMBL" id="KAB1224689.1"/>
    </source>
</evidence>
<dbReference type="Gene3D" id="2.60.40.1820">
    <property type="match status" value="1"/>
</dbReference>
<dbReference type="InterPro" id="IPR055301">
    <property type="entry name" value="Lea14-like_2"/>
</dbReference>
<feature type="region of interest" description="Disordered" evidence="1">
    <location>
        <begin position="112"/>
        <end position="142"/>
    </location>
</feature>
<protein>
    <recommendedName>
        <fullName evidence="7">Late embryogenesis abundant protein LEA-2 subgroup domain-containing protein</fullName>
    </recommendedName>
</protein>